<dbReference type="AlphaFoldDB" id="A0A183GKP5"/>
<dbReference type="EMBL" id="UZAH01034872">
    <property type="protein sequence ID" value="VDP37675.1"/>
    <property type="molecule type" value="Genomic_DNA"/>
</dbReference>
<organism evidence="3 4">
    <name type="scientific">Heligmosomoides polygyrus</name>
    <name type="common">Parasitic roundworm</name>
    <dbReference type="NCBI Taxonomy" id="6339"/>
    <lineage>
        <taxon>Eukaryota</taxon>
        <taxon>Metazoa</taxon>
        <taxon>Ecdysozoa</taxon>
        <taxon>Nematoda</taxon>
        <taxon>Chromadorea</taxon>
        <taxon>Rhabditida</taxon>
        <taxon>Rhabditina</taxon>
        <taxon>Rhabditomorpha</taxon>
        <taxon>Strongyloidea</taxon>
        <taxon>Heligmosomidae</taxon>
        <taxon>Heligmosomoides</taxon>
    </lineage>
</organism>
<feature type="region of interest" description="Disordered" evidence="1">
    <location>
        <begin position="1"/>
        <end position="52"/>
    </location>
</feature>
<proteinExistence type="predicted"/>
<name>A0A183GKP5_HELPZ</name>
<reference evidence="4" key="2">
    <citation type="submission" date="2019-09" db="UniProtKB">
        <authorList>
            <consortium name="WormBaseParasite"/>
        </authorList>
    </citation>
    <scope>IDENTIFICATION</scope>
</reference>
<evidence type="ECO:0000313" key="2">
    <source>
        <dbReference type="EMBL" id="VDP37675.1"/>
    </source>
</evidence>
<feature type="compositionally biased region" description="Basic and acidic residues" evidence="1">
    <location>
        <begin position="412"/>
        <end position="421"/>
    </location>
</feature>
<feature type="compositionally biased region" description="Basic and acidic residues" evidence="1">
    <location>
        <begin position="25"/>
        <end position="39"/>
    </location>
</feature>
<accession>A0A183GKP5</accession>
<feature type="region of interest" description="Disordered" evidence="1">
    <location>
        <begin position="387"/>
        <end position="434"/>
    </location>
</feature>
<evidence type="ECO:0000313" key="3">
    <source>
        <dbReference type="Proteomes" id="UP000050761"/>
    </source>
</evidence>
<dbReference type="OrthoDB" id="5868821at2759"/>
<evidence type="ECO:0000313" key="4">
    <source>
        <dbReference type="WBParaSite" id="HPBE_0002326501-mRNA-1"/>
    </source>
</evidence>
<gene>
    <name evidence="2" type="ORF">HPBE_LOCUS23264</name>
</gene>
<dbReference type="Proteomes" id="UP000050761">
    <property type="component" value="Unassembled WGS sequence"/>
</dbReference>
<keyword evidence="3" id="KW-1185">Reference proteome</keyword>
<sequence length="434" mass="49499">MCPHRGNDGSTMPLCKHNELNLADGHGEGGGPERGEARPRPRRLRRAPEGKDRHDTYIHALTPDWSRIEEVANESDTASSPASRLGTAAGLACSQGNVMKQLYQKEFQIEHLRQEVANLCHQPVSTDIVRSTEQQGPRSDTFDLDAIDPEILRDYAEKKLRDKSRNETVVGHRCDKFLNDYIRTMSLPEVRPFGGQPSEGFKRFLKSFEIKYPSRQWKDSRRLPLFESFLCKDALTLFETLPRAVKKSTFECVVAEMKKRMSIDSNGEKVTALTELRRLTIGDNQSVSEFCLVLERLASKAYPDIPVEVTTLQEAEILCRQLEWWNGSYCLTEALETSNSREVYEKVKETALRLEGSLKVANECSTGRRQRTEKRSQFKPQWIIKRRSSSQNSFGSEKGLVINKKALTNKSTDSRQDDENQRQLQSKSRGDTPR</sequence>
<accession>A0A3P8E044</accession>
<reference evidence="2 3" key="1">
    <citation type="submission" date="2018-11" db="EMBL/GenBank/DDBJ databases">
        <authorList>
            <consortium name="Pathogen Informatics"/>
        </authorList>
    </citation>
    <scope>NUCLEOTIDE SEQUENCE [LARGE SCALE GENOMIC DNA]</scope>
</reference>
<evidence type="ECO:0000256" key="1">
    <source>
        <dbReference type="SAM" id="MobiDB-lite"/>
    </source>
</evidence>
<dbReference type="WBParaSite" id="HPBE_0002326501-mRNA-1">
    <property type="protein sequence ID" value="HPBE_0002326501-mRNA-1"/>
    <property type="gene ID" value="HPBE_0002326501"/>
</dbReference>
<protein>
    <submittedName>
        <fullName evidence="4">Retrotransposon gag domain-containing protein</fullName>
    </submittedName>
</protein>